<dbReference type="GO" id="GO:0005524">
    <property type="term" value="F:ATP binding"/>
    <property type="evidence" value="ECO:0007669"/>
    <property type="project" value="UniProtKB-KW"/>
</dbReference>
<dbReference type="NCBIfam" id="TIGR00057">
    <property type="entry name" value="L-threonylcarbamoyladenylate synthase"/>
    <property type="match status" value="1"/>
</dbReference>
<evidence type="ECO:0000256" key="1">
    <source>
        <dbReference type="ARBA" id="ARBA00004496"/>
    </source>
</evidence>
<dbReference type="EC" id="2.7.7.87" evidence="3"/>
<feature type="non-terminal residue" evidence="13">
    <location>
        <position position="1"/>
    </location>
</feature>
<dbReference type="EMBL" id="BARW01005788">
    <property type="protein sequence ID" value="GAI83266.1"/>
    <property type="molecule type" value="Genomic_DNA"/>
</dbReference>
<evidence type="ECO:0000256" key="11">
    <source>
        <dbReference type="ARBA" id="ARBA00048366"/>
    </source>
</evidence>
<evidence type="ECO:0000256" key="3">
    <source>
        <dbReference type="ARBA" id="ARBA00012584"/>
    </source>
</evidence>
<feature type="domain" description="YrdC-like" evidence="12">
    <location>
        <begin position="1"/>
        <end position="170"/>
    </location>
</feature>
<sequence length="175" mass="18781">IVAFPTETVYGIGVNIFDEEAIKKIFMAKGRSFEKPLPAMVSSVEEVESLVEEINETARRIMNKYWPGPLTLIFKKKADVSLGSKEDTIAIRIPDHPITLALLKACQVPLAVTSANISGDPDTKSAAAVEKEIGDKIDLIIDGGPSPIGVPSTVLDVTETIPRVLRQGSVIVAVS</sequence>
<comment type="subcellular location">
    <subcellularLocation>
        <location evidence="1">Cytoplasm</location>
    </subcellularLocation>
</comment>
<dbReference type="Gene3D" id="3.90.870.10">
    <property type="entry name" value="DHBP synthase"/>
    <property type="match status" value="1"/>
</dbReference>
<dbReference type="GO" id="GO:0003725">
    <property type="term" value="F:double-stranded RNA binding"/>
    <property type="evidence" value="ECO:0007669"/>
    <property type="project" value="InterPro"/>
</dbReference>
<evidence type="ECO:0000256" key="7">
    <source>
        <dbReference type="ARBA" id="ARBA00022695"/>
    </source>
</evidence>
<dbReference type="GO" id="GO:0008033">
    <property type="term" value="P:tRNA processing"/>
    <property type="evidence" value="ECO:0007669"/>
    <property type="project" value="UniProtKB-KW"/>
</dbReference>
<evidence type="ECO:0000256" key="5">
    <source>
        <dbReference type="ARBA" id="ARBA00022679"/>
    </source>
</evidence>
<dbReference type="AlphaFoldDB" id="X1SVU8"/>
<comment type="caution">
    <text evidence="13">The sequence shown here is derived from an EMBL/GenBank/DDBJ whole genome shotgun (WGS) entry which is preliminary data.</text>
</comment>
<evidence type="ECO:0000313" key="13">
    <source>
        <dbReference type="EMBL" id="GAI83266.1"/>
    </source>
</evidence>
<keyword evidence="6" id="KW-0819">tRNA processing</keyword>
<dbReference type="PANTHER" id="PTHR17490">
    <property type="entry name" value="SUA5"/>
    <property type="match status" value="1"/>
</dbReference>
<comment type="catalytic activity">
    <reaction evidence="11">
        <text>L-threonine + hydrogencarbonate + ATP = L-threonylcarbamoyladenylate + diphosphate + H2O</text>
        <dbReference type="Rhea" id="RHEA:36407"/>
        <dbReference type="ChEBI" id="CHEBI:15377"/>
        <dbReference type="ChEBI" id="CHEBI:17544"/>
        <dbReference type="ChEBI" id="CHEBI:30616"/>
        <dbReference type="ChEBI" id="CHEBI:33019"/>
        <dbReference type="ChEBI" id="CHEBI:57926"/>
        <dbReference type="ChEBI" id="CHEBI:73682"/>
        <dbReference type="EC" id="2.7.7.87"/>
    </reaction>
</comment>
<dbReference type="Pfam" id="PF01300">
    <property type="entry name" value="Sua5_yciO_yrdC"/>
    <property type="match status" value="1"/>
</dbReference>
<proteinExistence type="inferred from homology"/>
<evidence type="ECO:0000256" key="9">
    <source>
        <dbReference type="ARBA" id="ARBA00022840"/>
    </source>
</evidence>
<accession>X1SVU8</accession>
<name>X1SVU8_9ZZZZ</name>
<evidence type="ECO:0000259" key="12">
    <source>
        <dbReference type="PROSITE" id="PS51163"/>
    </source>
</evidence>
<keyword evidence="9" id="KW-0067">ATP-binding</keyword>
<dbReference type="GO" id="GO:0005737">
    <property type="term" value="C:cytoplasm"/>
    <property type="evidence" value="ECO:0007669"/>
    <property type="project" value="UniProtKB-SubCell"/>
</dbReference>
<keyword evidence="8" id="KW-0547">Nucleotide-binding</keyword>
<evidence type="ECO:0000256" key="2">
    <source>
        <dbReference type="ARBA" id="ARBA00007663"/>
    </source>
</evidence>
<evidence type="ECO:0000256" key="10">
    <source>
        <dbReference type="ARBA" id="ARBA00029774"/>
    </source>
</evidence>
<dbReference type="SUPFAM" id="SSF55821">
    <property type="entry name" value="YrdC/RibB"/>
    <property type="match status" value="1"/>
</dbReference>
<dbReference type="PROSITE" id="PS51163">
    <property type="entry name" value="YRDC"/>
    <property type="match status" value="1"/>
</dbReference>
<dbReference type="GO" id="GO:0006450">
    <property type="term" value="P:regulation of translational fidelity"/>
    <property type="evidence" value="ECO:0007669"/>
    <property type="project" value="TreeGrafter"/>
</dbReference>
<comment type="similarity">
    <text evidence="2">Belongs to the SUA5 family.</text>
</comment>
<gene>
    <name evidence="13" type="ORF">S12H4_12295</name>
</gene>
<dbReference type="GO" id="GO:0000049">
    <property type="term" value="F:tRNA binding"/>
    <property type="evidence" value="ECO:0007669"/>
    <property type="project" value="TreeGrafter"/>
</dbReference>
<dbReference type="InterPro" id="IPR017945">
    <property type="entry name" value="DHBP_synth_RibB-like_a/b_dom"/>
</dbReference>
<evidence type="ECO:0000256" key="8">
    <source>
        <dbReference type="ARBA" id="ARBA00022741"/>
    </source>
</evidence>
<keyword evidence="7" id="KW-0548">Nucleotidyltransferase</keyword>
<protein>
    <recommendedName>
        <fullName evidence="10">L-threonylcarbamoyladenylate synthase</fullName>
        <ecNumber evidence="3">2.7.7.87</ecNumber>
    </recommendedName>
    <alternativeName>
        <fullName evidence="10">L-threonylcarbamoyladenylate synthase</fullName>
    </alternativeName>
</protein>
<reference evidence="13" key="1">
    <citation type="journal article" date="2014" name="Front. Microbiol.">
        <title>High frequency of phylogenetically diverse reductive dehalogenase-homologous genes in deep subseafloor sedimentary metagenomes.</title>
        <authorList>
            <person name="Kawai M."/>
            <person name="Futagami T."/>
            <person name="Toyoda A."/>
            <person name="Takaki Y."/>
            <person name="Nishi S."/>
            <person name="Hori S."/>
            <person name="Arai W."/>
            <person name="Tsubouchi T."/>
            <person name="Morono Y."/>
            <person name="Uchiyama I."/>
            <person name="Ito T."/>
            <person name="Fujiyama A."/>
            <person name="Inagaki F."/>
            <person name="Takami H."/>
        </authorList>
    </citation>
    <scope>NUCLEOTIDE SEQUENCE</scope>
    <source>
        <strain evidence="13">Expedition CK06-06</strain>
    </source>
</reference>
<dbReference type="PANTHER" id="PTHR17490:SF16">
    <property type="entry name" value="THREONYLCARBAMOYL-AMP SYNTHASE"/>
    <property type="match status" value="1"/>
</dbReference>
<evidence type="ECO:0000256" key="6">
    <source>
        <dbReference type="ARBA" id="ARBA00022694"/>
    </source>
</evidence>
<keyword evidence="4" id="KW-0963">Cytoplasm</keyword>
<keyword evidence="5" id="KW-0808">Transferase</keyword>
<evidence type="ECO:0000256" key="4">
    <source>
        <dbReference type="ARBA" id="ARBA00022490"/>
    </source>
</evidence>
<dbReference type="InterPro" id="IPR050156">
    <property type="entry name" value="TC-AMP_synthase_SUA5"/>
</dbReference>
<dbReference type="InterPro" id="IPR006070">
    <property type="entry name" value="Sua5-like_dom"/>
</dbReference>
<dbReference type="GO" id="GO:0061710">
    <property type="term" value="F:L-threonylcarbamoyladenylate synthase"/>
    <property type="evidence" value="ECO:0007669"/>
    <property type="project" value="UniProtKB-EC"/>
</dbReference>
<organism evidence="13">
    <name type="scientific">marine sediment metagenome</name>
    <dbReference type="NCBI Taxonomy" id="412755"/>
    <lineage>
        <taxon>unclassified sequences</taxon>
        <taxon>metagenomes</taxon>
        <taxon>ecological metagenomes</taxon>
    </lineage>
</organism>